<dbReference type="EMBL" id="JACHIP010000033">
    <property type="protein sequence ID" value="MBB5061238.1"/>
    <property type="molecule type" value="Genomic_DNA"/>
</dbReference>
<dbReference type="InterPro" id="IPR014059">
    <property type="entry name" value="TraI/TrwC_relax"/>
</dbReference>
<dbReference type="NCBIfam" id="TIGR02686">
    <property type="entry name" value="relax_trwC"/>
    <property type="match status" value="1"/>
</dbReference>
<dbReference type="Gene3D" id="3.40.50.300">
    <property type="entry name" value="P-loop containing nucleotide triphosphate hydrolases"/>
    <property type="match status" value="3"/>
</dbReference>
<feature type="domain" description="TrwC relaxase" evidence="2">
    <location>
        <begin position="11"/>
        <end position="299"/>
    </location>
</feature>
<sequence>MLSISKALSSGQAQTYHKMEFTSDTQSYYKQDGAVEGEWQGQLAAKMGLSGAVTSAEFTRLTEGRHPETGEEMVKHRAAQEYKNADGTTTKAVEHRAGWDATFSAPKSVSLTALVGGDERVREAHSAAVTAALTELERYTQARIGGNNPAETTGKFIAAKFEHDTARPVDGYAAPQLHTHVFIMNVTERADGTTRALQPQSMFDSQNFATAVYQSALTYQLRKLGYEIEAGKSGAPEIKGYSQEYLDASSPRSQQIKDHLAKSGYSGAEASQIAAHATRDKKQIVSLEEVVEAHRTLAATFGDQTETVVREARERAKIQQTKMQDRTPEEIARAKEAVTYARSSNFEREAVTDERTLMRDALRRGMGETTYAHVKAEFDARHSQGDFRELRGEKHATGRSFTTPETIANERANIRHVMAGQNAVEPIMSSDQAAAQAARRAFLNEAQRTVIQEVLTSSDRIHGVQGLAGTGKTSVLSSIREGAEANGYKVEGFAPTSRAAGQLRQEGIEATTLQSFLARKQQDPSAPASRHLYMLDESSLASTKQMRAFLEKIGPEDRLLVMGDTAQHQGVDAGRPFEQMQDAGMRTSKLDQIVRQRKNPALLEAVQHLAKGETVKGVQMLADQGRVTQIADPNQRTAAIAKDYARAPENTIIVSPDNRSRQLINEAVRVELKSAGKLGQEDQKFSILAHRSDMTGADREWAARYKAGDVLKYETGSKSHGIARNSTATVLSTDARNNTVTIEREDGQAVTYDPKRLKGVNAYRETEKNFGEGDRIQFTAKDKALGVNNRDLGTITKLETGQITVQMDGKTTRTIQFAPATMRHFDHGYAVTSHVSQGLTEGRVIANIDTESSRSLINTRLAYVSISRAEHDARIYTNDAETLGTRLATDVSKTTAVDFRRPPQPASPQMSQGQVYEYADPNHRLAAVASAFAERPANTVVIAKDKEERRELNQLIRADLQARGLVAPDSKALAVRSEQNLTNPKNAAEYAPGDIIQYKQGSPSLEGIPNNRTAVVVSTDLKFNQLTVQISHGDEVTYSPHLTTAMTSQSKVYREELQEFAQGDRIRFTQSTEGESFRRGDFATITSISDGIEARLEKGPTVKLTTDQARHIEHGYAVDSLKTGAPERILVSQDSSLPIPSEIAQLSRTGRDVSLYISDGTVQTNVPAPSIALPEQLKPSIALPEQQQSQSPANVNAPEQAPVVQHRRSHGR</sequence>
<feature type="compositionally biased region" description="Polar residues" evidence="1">
    <location>
        <begin position="1185"/>
        <end position="1194"/>
    </location>
</feature>
<keyword evidence="4" id="KW-1185">Reference proteome</keyword>
<evidence type="ECO:0000313" key="3">
    <source>
        <dbReference type="EMBL" id="MBB5061238.1"/>
    </source>
</evidence>
<evidence type="ECO:0000256" key="1">
    <source>
        <dbReference type="SAM" id="MobiDB-lite"/>
    </source>
</evidence>
<dbReference type="NCBIfam" id="NF041492">
    <property type="entry name" value="MobF"/>
    <property type="match status" value="1"/>
</dbReference>
<dbReference type="InterPro" id="IPR027417">
    <property type="entry name" value="P-loop_NTPase"/>
</dbReference>
<dbReference type="Proteomes" id="UP000540989">
    <property type="component" value="Unassembled WGS sequence"/>
</dbReference>
<dbReference type="SUPFAM" id="SSF55464">
    <property type="entry name" value="Origin of replication-binding domain, RBD-like"/>
    <property type="match status" value="1"/>
</dbReference>
<feature type="region of interest" description="Disordered" evidence="1">
    <location>
        <begin position="1177"/>
        <end position="1212"/>
    </location>
</feature>
<comment type="caution">
    <text evidence="3">The sequence shown here is derived from an EMBL/GenBank/DDBJ whole genome shotgun (WGS) entry which is preliminary data.</text>
</comment>
<name>A0A7W7ZJW0_9BACT</name>
<reference evidence="3 4" key="1">
    <citation type="submission" date="2020-08" db="EMBL/GenBank/DDBJ databases">
        <title>Genomic Encyclopedia of Type Strains, Phase IV (KMG-V): Genome sequencing to study the core and pangenomes of soil and plant-associated prokaryotes.</title>
        <authorList>
            <person name="Whitman W."/>
        </authorList>
    </citation>
    <scope>NUCLEOTIDE SEQUENCE [LARGE SCALE GENOMIC DNA]</scope>
    <source>
        <strain evidence="3 4">M8UP14</strain>
    </source>
</reference>
<dbReference type="RefSeq" id="WP_184224025.1">
    <property type="nucleotide sequence ID" value="NZ_JACHIP010000033.1"/>
</dbReference>
<organism evidence="3 4">
    <name type="scientific">Granulicella aggregans</name>
    <dbReference type="NCBI Taxonomy" id="474949"/>
    <lineage>
        <taxon>Bacteria</taxon>
        <taxon>Pseudomonadati</taxon>
        <taxon>Acidobacteriota</taxon>
        <taxon>Terriglobia</taxon>
        <taxon>Terriglobales</taxon>
        <taxon>Acidobacteriaceae</taxon>
        <taxon>Granulicella</taxon>
    </lineage>
</organism>
<dbReference type="Gene3D" id="2.30.30.940">
    <property type="match status" value="2"/>
</dbReference>
<dbReference type="Pfam" id="PF08751">
    <property type="entry name" value="TrwC"/>
    <property type="match status" value="1"/>
</dbReference>
<dbReference type="SUPFAM" id="SSF52540">
    <property type="entry name" value="P-loop containing nucleoside triphosphate hydrolases"/>
    <property type="match status" value="2"/>
</dbReference>
<accession>A0A7W7ZJW0</accession>
<protein>
    <submittedName>
        <fullName evidence="3">Conjugative relaxase-like TrwC/TraI family protein</fullName>
    </submittedName>
</protein>
<evidence type="ECO:0000259" key="2">
    <source>
        <dbReference type="Pfam" id="PF08751"/>
    </source>
</evidence>
<dbReference type="Pfam" id="PF13604">
    <property type="entry name" value="AAA_30"/>
    <property type="match status" value="1"/>
</dbReference>
<proteinExistence type="predicted"/>
<dbReference type="CDD" id="cd18809">
    <property type="entry name" value="SF1_C_RecD"/>
    <property type="match status" value="1"/>
</dbReference>
<dbReference type="AlphaFoldDB" id="A0A7W7ZJW0"/>
<dbReference type="InterPro" id="IPR014862">
    <property type="entry name" value="TrwC"/>
</dbReference>
<gene>
    <name evidence="3" type="ORF">HDF16_005974</name>
</gene>
<evidence type="ECO:0000313" key="4">
    <source>
        <dbReference type="Proteomes" id="UP000540989"/>
    </source>
</evidence>